<dbReference type="RefSeq" id="WP_192506659.1">
    <property type="nucleotide sequence ID" value="NZ_AQGV01000012.1"/>
</dbReference>
<organism evidence="2 3">
    <name type="scientific">Pseudoalteromonas aurantia 208</name>
    <dbReference type="NCBI Taxonomy" id="1314867"/>
    <lineage>
        <taxon>Bacteria</taxon>
        <taxon>Pseudomonadati</taxon>
        <taxon>Pseudomonadota</taxon>
        <taxon>Gammaproteobacteria</taxon>
        <taxon>Alteromonadales</taxon>
        <taxon>Pseudoalteromonadaceae</taxon>
        <taxon>Pseudoalteromonas</taxon>
    </lineage>
</organism>
<gene>
    <name evidence="2" type="ORF">PAUR_a0520</name>
</gene>
<sequence length="104" mass="12324">MTKKTPSFNSFSDFYVFYLREHRQPACRGMHYIGCTCVIGLIITSCLMQSVSTLIFIPITGYGFAWFGHVVFEKNTPATFKYPIYSFIADWVMYYQWLFRKQRN</sequence>
<dbReference type="EMBL" id="AQGV01000012">
    <property type="protein sequence ID" value="MBE0367199.1"/>
    <property type="molecule type" value="Genomic_DNA"/>
</dbReference>
<keyword evidence="3" id="KW-1185">Reference proteome</keyword>
<keyword evidence="1" id="KW-1133">Transmembrane helix</keyword>
<feature type="transmembrane region" description="Helical" evidence="1">
    <location>
        <begin position="32"/>
        <end position="62"/>
    </location>
</feature>
<proteinExistence type="predicted"/>
<evidence type="ECO:0000313" key="2">
    <source>
        <dbReference type="EMBL" id="MBE0367199.1"/>
    </source>
</evidence>
<evidence type="ECO:0000313" key="3">
    <source>
        <dbReference type="Proteomes" id="UP000615755"/>
    </source>
</evidence>
<evidence type="ECO:0008006" key="4">
    <source>
        <dbReference type="Google" id="ProtNLM"/>
    </source>
</evidence>
<keyword evidence="1" id="KW-0812">Transmembrane</keyword>
<dbReference type="Proteomes" id="UP000615755">
    <property type="component" value="Unassembled WGS sequence"/>
</dbReference>
<dbReference type="InterPro" id="IPR009305">
    <property type="entry name" value="Mpo1-like"/>
</dbReference>
<name>A0ABR9E880_9GAMM</name>
<protein>
    <recommendedName>
        <fullName evidence="4">DUF962 domain-containing protein</fullName>
    </recommendedName>
</protein>
<evidence type="ECO:0000256" key="1">
    <source>
        <dbReference type="SAM" id="Phobius"/>
    </source>
</evidence>
<reference evidence="2 3" key="1">
    <citation type="submission" date="2015-03" db="EMBL/GenBank/DDBJ databases">
        <title>Genome sequence of Pseudoalteromonas aurantia.</title>
        <authorList>
            <person name="Xie B.-B."/>
            <person name="Rong J.-C."/>
            <person name="Qin Q.-L."/>
            <person name="Zhang Y.-Z."/>
        </authorList>
    </citation>
    <scope>NUCLEOTIDE SEQUENCE [LARGE SCALE GENOMIC DNA]</scope>
    <source>
        <strain evidence="2 3">208</strain>
    </source>
</reference>
<dbReference type="PANTHER" id="PTHR34205:SF2">
    <property type="entry name" value="DUF962 DOMAIN-CONTAINING PROTEIN"/>
    <property type="match status" value="1"/>
</dbReference>
<dbReference type="Pfam" id="PF06127">
    <property type="entry name" value="Mpo1-like"/>
    <property type="match status" value="1"/>
</dbReference>
<accession>A0ABR9E880</accession>
<comment type="caution">
    <text evidence="2">The sequence shown here is derived from an EMBL/GenBank/DDBJ whole genome shotgun (WGS) entry which is preliminary data.</text>
</comment>
<keyword evidence="1" id="KW-0472">Membrane</keyword>
<dbReference type="PANTHER" id="PTHR34205">
    <property type="entry name" value="TRANSMEMBRANE PROTEIN"/>
    <property type="match status" value="1"/>
</dbReference>